<dbReference type="RefSeq" id="XP_018000539.1">
    <property type="nucleotide sequence ID" value="XM_018147833.1"/>
</dbReference>
<gene>
    <name evidence="3" type="ORF">AB675_7464</name>
</gene>
<dbReference type="PROSITE" id="PS50097">
    <property type="entry name" value="BTB"/>
    <property type="match status" value="1"/>
</dbReference>
<accession>A0A0N1H9W0</accession>
<organism evidence="3 4">
    <name type="scientific">Cyphellophora attinorum</name>
    <dbReference type="NCBI Taxonomy" id="1664694"/>
    <lineage>
        <taxon>Eukaryota</taxon>
        <taxon>Fungi</taxon>
        <taxon>Dikarya</taxon>
        <taxon>Ascomycota</taxon>
        <taxon>Pezizomycotina</taxon>
        <taxon>Eurotiomycetes</taxon>
        <taxon>Chaetothyriomycetidae</taxon>
        <taxon>Chaetothyriales</taxon>
        <taxon>Cyphellophoraceae</taxon>
        <taxon>Cyphellophora</taxon>
    </lineage>
</organism>
<dbReference type="AlphaFoldDB" id="A0A0N1H9W0"/>
<name>A0A0N1H9W0_9EURO</name>
<dbReference type="SUPFAM" id="SSF54695">
    <property type="entry name" value="POZ domain"/>
    <property type="match status" value="1"/>
</dbReference>
<feature type="domain" description="BTB" evidence="2">
    <location>
        <begin position="35"/>
        <end position="100"/>
    </location>
</feature>
<keyword evidence="4" id="KW-1185">Reference proteome</keyword>
<dbReference type="CDD" id="cd18186">
    <property type="entry name" value="BTB_POZ_ZBTB_KLHL-like"/>
    <property type="match status" value="1"/>
</dbReference>
<evidence type="ECO:0000256" key="1">
    <source>
        <dbReference type="SAM" id="MobiDB-lite"/>
    </source>
</evidence>
<dbReference type="Proteomes" id="UP000038010">
    <property type="component" value="Unassembled WGS sequence"/>
</dbReference>
<dbReference type="Gene3D" id="3.30.710.10">
    <property type="entry name" value="Potassium Channel Kv1.1, Chain A"/>
    <property type="match status" value="1"/>
</dbReference>
<comment type="caution">
    <text evidence="3">The sequence shown here is derived from an EMBL/GenBank/DDBJ whole genome shotgun (WGS) entry which is preliminary data.</text>
</comment>
<dbReference type="PANTHER" id="PTHR47843">
    <property type="entry name" value="BTB DOMAIN-CONTAINING PROTEIN-RELATED"/>
    <property type="match status" value="1"/>
</dbReference>
<dbReference type="VEuPathDB" id="FungiDB:AB675_7464"/>
<evidence type="ECO:0000259" key="2">
    <source>
        <dbReference type="PROSITE" id="PS50097"/>
    </source>
</evidence>
<evidence type="ECO:0000313" key="4">
    <source>
        <dbReference type="Proteomes" id="UP000038010"/>
    </source>
</evidence>
<dbReference type="PANTHER" id="PTHR47843:SF2">
    <property type="entry name" value="BTB DOMAIN-CONTAINING PROTEIN"/>
    <property type="match status" value="1"/>
</dbReference>
<protein>
    <recommendedName>
        <fullName evidence="2">BTB domain-containing protein</fullName>
    </recommendedName>
</protein>
<feature type="region of interest" description="Disordered" evidence="1">
    <location>
        <begin position="246"/>
        <end position="289"/>
    </location>
</feature>
<dbReference type="InterPro" id="IPR011333">
    <property type="entry name" value="SKP1/BTB/POZ_sf"/>
</dbReference>
<dbReference type="EMBL" id="LFJN01000012">
    <property type="protein sequence ID" value="KPI40576.1"/>
    <property type="molecule type" value="Genomic_DNA"/>
</dbReference>
<sequence>MPPKPPNGELAREAARGFSACANPPVSKAGHFRETPVKVVVGPSNNSKTFYLAPTPLKATSPYFRACLSENFKEGAENLVNLPDIDVTTFESFIEWLFGGCEKHDKWYDVQHLVQLWILGDSIMCKGLQNTAIDIMRASCSSYPIHTTMMLHRSLSFIIEHTREGSVLFEYAIDSVAHALTQVEGPTLNELETLEGGKYWANLPDTVKVAILTRYYHYVQLGSAVPSPSSYGGCCYHVHDGNDTTDGSRAGKNVIPDPMAKNNQCSSKKKGIPGGLQPVNTLKSRNDGL</sequence>
<proteinExistence type="predicted"/>
<reference evidence="3 4" key="1">
    <citation type="submission" date="2015-06" db="EMBL/GenBank/DDBJ databases">
        <title>Draft genome of the ant-associated black yeast Phialophora attae CBS 131958.</title>
        <authorList>
            <person name="Moreno L.F."/>
            <person name="Stielow B.J."/>
            <person name="de Hoog S."/>
            <person name="Vicente V.A."/>
            <person name="Weiss V.A."/>
            <person name="de Vries M."/>
            <person name="Cruz L.M."/>
            <person name="Souza E.M."/>
        </authorList>
    </citation>
    <scope>NUCLEOTIDE SEQUENCE [LARGE SCALE GENOMIC DNA]</scope>
    <source>
        <strain evidence="3 4">CBS 131958</strain>
    </source>
</reference>
<dbReference type="OrthoDB" id="194443at2759"/>
<dbReference type="Pfam" id="PF00651">
    <property type="entry name" value="BTB"/>
    <property type="match status" value="1"/>
</dbReference>
<dbReference type="GeneID" id="28739713"/>
<dbReference type="InterPro" id="IPR000210">
    <property type="entry name" value="BTB/POZ_dom"/>
</dbReference>
<evidence type="ECO:0000313" key="3">
    <source>
        <dbReference type="EMBL" id="KPI40576.1"/>
    </source>
</evidence>